<organism evidence="2 3">
    <name type="scientific">Anaerobium acetethylicum</name>
    <dbReference type="NCBI Taxonomy" id="1619234"/>
    <lineage>
        <taxon>Bacteria</taxon>
        <taxon>Bacillati</taxon>
        <taxon>Bacillota</taxon>
        <taxon>Clostridia</taxon>
        <taxon>Lachnospirales</taxon>
        <taxon>Lachnospiraceae</taxon>
        <taxon>Anaerobium</taxon>
    </lineage>
</organism>
<dbReference type="Pfam" id="PF13443">
    <property type="entry name" value="HTH_26"/>
    <property type="match status" value="1"/>
</dbReference>
<dbReference type="EMBL" id="FMKA01000014">
    <property type="protein sequence ID" value="SCP97898.1"/>
    <property type="molecule type" value="Genomic_DNA"/>
</dbReference>
<protein>
    <submittedName>
        <fullName evidence="2">Putative transcriptional regulator</fullName>
    </submittedName>
</protein>
<accession>A0A1D3TUX4</accession>
<dbReference type="SMART" id="SM00530">
    <property type="entry name" value="HTH_XRE"/>
    <property type="match status" value="1"/>
</dbReference>
<dbReference type="AlphaFoldDB" id="A0A1D3TUX4"/>
<keyword evidence="3" id="KW-1185">Reference proteome</keyword>
<proteinExistence type="predicted"/>
<sequence length="66" mass="7181">MDIDGIKMQILMGKKNFNIAKLAEKSQVSRQTISCIKAGKSCTPIIACKIAEALDVDVTEILSIKN</sequence>
<feature type="domain" description="HTH cro/C1-type" evidence="1">
    <location>
        <begin position="8"/>
        <end position="61"/>
    </location>
</feature>
<gene>
    <name evidence="2" type="ORF">SAMN05421730_101486</name>
</gene>
<dbReference type="SUPFAM" id="SSF47413">
    <property type="entry name" value="lambda repressor-like DNA-binding domains"/>
    <property type="match status" value="1"/>
</dbReference>
<evidence type="ECO:0000313" key="3">
    <source>
        <dbReference type="Proteomes" id="UP000199315"/>
    </source>
</evidence>
<dbReference type="STRING" id="1619234.SAMN05421730_101486"/>
<evidence type="ECO:0000259" key="1">
    <source>
        <dbReference type="PROSITE" id="PS50943"/>
    </source>
</evidence>
<name>A0A1D3TUX4_9FIRM</name>
<reference evidence="2 3" key="1">
    <citation type="submission" date="2016-09" db="EMBL/GenBank/DDBJ databases">
        <authorList>
            <person name="Capua I."/>
            <person name="De Benedictis P."/>
            <person name="Joannis T."/>
            <person name="Lombin L.H."/>
            <person name="Cattoli G."/>
        </authorList>
    </citation>
    <scope>NUCLEOTIDE SEQUENCE [LARGE SCALE GENOMIC DNA]</scope>
    <source>
        <strain evidence="2 3">GluBS11</strain>
    </source>
</reference>
<evidence type="ECO:0000313" key="2">
    <source>
        <dbReference type="EMBL" id="SCP97898.1"/>
    </source>
</evidence>
<dbReference type="CDD" id="cd00093">
    <property type="entry name" value="HTH_XRE"/>
    <property type="match status" value="1"/>
</dbReference>
<dbReference type="Proteomes" id="UP000199315">
    <property type="component" value="Unassembled WGS sequence"/>
</dbReference>
<dbReference type="InterPro" id="IPR001387">
    <property type="entry name" value="Cro/C1-type_HTH"/>
</dbReference>
<dbReference type="Gene3D" id="1.10.260.40">
    <property type="entry name" value="lambda repressor-like DNA-binding domains"/>
    <property type="match status" value="1"/>
</dbReference>
<dbReference type="InterPro" id="IPR010982">
    <property type="entry name" value="Lambda_DNA-bd_dom_sf"/>
</dbReference>
<dbReference type="RefSeq" id="WP_091234497.1">
    <property type="nucleotide sequence ID" value="NZ_FMKA01000014.1"/>
</dbReference>
<dbReference type="GO" id="GO:0003677">
    <property type="term" value="F:DNA binding"/>
    <property type="evidence" value="ECO:0007669"/>
    <property type="project" value="InterPro"/>
</dbReference>
<dbReference type="OrthoDB" id="9808239at2"/>
<dbReference type="PROSITE" id="PS50943">
    <property type="entry name" value="HTH_CROC1"/>
    <property type="match status" value="1"/>
</dbReference>